<comment type="similarity">
    <text evidence="1">Belongs to the WXG100 family.</text>
</comment>
<dbReference type="EMBL" id="FLQS01000089">
    <property type="protein sequence ID" value="SBS79752.1"/>
    <property type="molecule type" value="Genomic_DNA"/>
</dbReference>
<proteinExistence type="inferred from homology"/>
<organism evidence="2">
    <name type="scientific">uncultured Mycobacterium sp</name>
    <dbReference type="NCBI Taxonomy" id="171292"/>
    <lineage>
        <taxon>Bacteria</taxon>
        <taxon>Bacillati</taxon>
        <taxon>Actinomycetota</taxon>
        <taxon>Actinomycetes</taxon>
        <taxon>Mycobacteriales</taxon>
        <taxon>Mycobacteriaceae</taxon>
        <taxon>Mycobacterium</taxon>
        <taxon>environmental samples</taxon>
    </lineage>
</organism>
<dbReference type="SUPFAM" id="SSF140453">
    <property type="entry name" value="EsxAB dimer-like"/>
    <property type="match status" value="1"/>
</dbReference>
<name>A0A1Y5PM20_9MYCO</name>
<dbReference type="InterPro" id="IPR010310">
    <property type="entry name" value="T7SS_ESAT-6-like"/>
</dbReference>
<evidence type="ECO:0000256" key="1">
    <source>
        <dbReference type="RuleBase" id="RU362001"/>
    </source>
</evidence>
<dbReference type="Gene3D" id="1.10.287.1060">
    <property type="entry name" value="ESAT-6-like"/>
    <property type="match status" value="1"/>
</dbReference>
<reference evidence="2" key="1">
    <citation type="submission" date="2016-03" db="EMBL/GenBank/DDBJ databases">
        <authorList>
            <person name="Ploux O."/>
        </authorList>
    </citation>
    <scope>NUCLEOTIDE SEQUENCE</scope>
    <source>
        <strain evidence="2">UC10</strain>
    </source>
</reference>
<dbReference type="NCBIfam" id="TIGR03930">
    <property type="entry name" value="WXG100_ESAT6"/>
    <property type="match status" value="1"/>
</dbReference>
<sequence>MSQIMYNYPAMLAHAGDMAGYAGTLQAVGADIATEQSALQGAWQGDTGITYQAWQAQWNLAMEELVRAYRAMATTHESNALSMQARDQAEGAKWG</sequence>
<protein>
    <recommendedName>
        <fullName evidence="1">ESAT-6-like protein</fullName>
    </recommendedName>
</protein>
<evidence type="ECO:0000313" key="2">
    <source>
        <dbReference type="EMBL" id="SBS79752.1"/>
    </source>
</evidence>
<dbReference type="Pfam" id="PF06013">
    <property type="entry name" value="WXG100"/>
    <property type="match status" value="1"/>
</dbReference>
<dbReference type="InterPro" id="IPR036689">
    <property type="entry name" value="ESAT-6-like_sf"/>
</dbReference>
<gene>
    <name evidence="2" type="primary">esxH</name>
    <name evidence="2" type="ORF">MHPYR_90102</name>
</gene>
<dbReference type="AlphaFoldDB" id="A0A1Y5PM20"/>
<accession>A0A1Y5PM20</accession>